<feature type="region of interest" description="Disordered" evidence="1">
    <location>
        <begin position="1"/>
        <end position="21"/>
    </location>
</feature>
<dbReference type="EMBL" id="JASPKY010000102">
    <property type="protein sequence ID" value="KAK9737257.1"/>
    <property type="molecule type" value="Genomic_DNA"/>
</dbReference>
<name>A0AAW1LTV2_POPJA</name>
<dbReference type="AlphaFoldDB" id="A0AAW1LTV2"/>
<dbReference type="Proteomes" id="UP001458880">
    <property type="component" value="Unassembled WGS sequence"/>
</dbReference>
<sequence length="91" mass="10979">MMKKRRELKAKLNGMNGNSVNYKHTRKEYREIIWQEGQKKQRHHTIQDKFTETAAKKGYQNDGVLLLDTESQLLATTEDQLERWKEYYTEM</sequence>
<comment type="caution">
    <text evidence="2">The sequence shown here is derived from an EMBL/GenBank/DDBJ whole genome shotgun (WGS) entry which is preliminary data.</text>
</comment>
<gene>
    <name evidence="2" type="ORF">QE152_g10873</name>
</gene>
<accession>A0AAW1LTV2</accession>
<organism evidence="2 3">
    <name type="scientific">Popillia japonica</name>
    <name type="common">Japanese beetle</name>
    <dbReference type="NCBI Taxonomy" id="7064"/>
    <lineage>
        <taxon>Eukaryota</taxon>
        <taxon>Metazoa</taxon>
        <taxon>Ecdysozoa</taxon>
        <taxon>Arthropoda</taxon>
        <taxon>Hexapoda</taxon>
        <taxon>Insecta</taxon>
        <taxon>Pterygota</taxon>
        <taxon>Neoptera</taxon>
        <taxon>Endopterygota</taxon>
        <taxon>Coleoptera</taxon>
        <taxon>Polyphaga</taxon>
        <taxon>Scarabaeiformia</taxon>
        <taxon>Scarabaeidae</taxon>
        <taxon>Rutelinae</taxon>
        <taxon>Popillia</taxon>
    </lineage>
</organism>
<reference evidence="2 3" key="1">
    <citation type="journal article" date="2024" name="BMC Genomics">
        <title>De novo assembly and annotation of Popillia japonica's genome with initial clues to its potential as an invasive pest.</title>
        <authorList>
            <person name="Cucini C."/>
            <person name="Boschi S."/>
            <person name="Funari R."/>
            <person name="Cardaioli E."/>
            <person name="Iannotti N."/>
            <person name="Marturano G."/>
            <person name="Paoli F."/>
            <person name="Bruttini M."/>
            <person name="Carapelli A."/>
            <person name="Frati F."/>
            <person name="Nardi F."/>
        </authorList>
    </citation>
    <scope>NUCLEOTIDE SEQUENCE [LARGE SCALE GENOMIC DNA]</scope>
    <source>
        <strain evidence="2">DMR45628</strain>
    </source>
</reference>
<evidence type="ECO:0000256" key="1">
    <source>
        <dbReference type="SAM" id="MobiDB-lite"/>
    </source>
</evidence>
<evidence type="ECO:0000313" key="2">
    <source>
        <dbReference type="EMBL" id="KAK9737257.1"/>
    </source>
</evidence>
<evidence type="ECO:0000313" key="3">
    <source>
        <dbReference type="Proteomes" id="UP001458880"/>
    </source>
</evidence>
<keyword evidence="3" id="KW-1185">Reference proteome</keyword>
<protein>
    <submittedName>
        <fullName evidence="2">Uncharacterized protein</fullName>
    </submittedName>
</protein>
<proteinExistence type="predicted"/>